<comment type="caution">
    <text evidence="1">The sequence shown here is derived from an EMBL/GenBank/DDBJ whole genome shotgun (WGS) entry which is preliminary data.</text>
</comment>
<name>A0A9X2SY49_9BACT</name>
<accession>A0A9X2SY49</accession>
<sequence>MARQSSFLKLEGTIGDVTFYKGANGSFARQKGGISKSRILNDPNFQRTRENLAEFAKAAAASQLLKNAFREITLRSKDLRTHNRLYALAMKVIKSDLVSPRGERNFALGDHNLINGFHFNVNSLWGTAVFVQHTMETTPTDLNVAFPEFIPGTKLARPMGASHARMFLVATALNLAEGTYETNLVSSVDIEINQQPLTGFQVSIPKIATAGTIQVYAIGVEYMQEVNGGMYP</sequence>
<keyword evidence="2" id="KW-1185">Reference proteome</keyword>
<protein>
    <submittedName>
        <fullName evidence="1">Uncharacterized protein</fullName>
    </submittedName>
</protein>
<gene>
    <name evidence="1" type="ORF">NU887_06240</name>
</gene>
<proteinExistence type="predicted"/>
<evidence type="ECO:0000313" key="2">
    <source>
        <dbReference type="Proteomes" id="UP001142175"/>
    </source>
</evidence>
<dbReference type="AlphaFoldDB" id="A0A9X2SY49"/>
<evidence type="ECO:0000313" key="1">
    <source>
        <dbReference type="EMBL" id="MCR9014629.1"/>
    </source>
</evidence>
<dbReference type="RefSeq" id="WP_258422511.1">
    <property type="nucleotide sequence ID" value="NZ_JANSUY010000003.1"/>
</dbReference>
<organism evidence="1 2">
    <name type="scientific">Aquiflexum gelatinilyticum</name>
    <dbReference type="NCBI Taxonomy" id="2961943"/>
    <lineage>
        <taxon>Bacteria</taxon>
        <taxon>Pseudomonadati</taxon>
        <taxon>Bacteroidota</taxon>
        <taxon>Cytophagia</taxon>
        <taxon>Cytophagales</taxon>
        <taxon>Cyclobacteriaceae</taxon>
        <taxon>Aquiflexum</taxon>
    </lineage>
</organism>
<dbReference type="EMBL" id="JANSUY010000003">
    <property type="protein sequence ID" value="MCR9014629.1"/>
    <property type="molecule type" value="Genomic_DNA"/>
</dbReference>
<dbReference type="Proteomes" id="UP001142175">
    <property type="component" value="Unassembled WGS sequence"/>
</dbReference>
<reference evidence="1" key="1">
    <citation type="submission" date="2022-08" db="EMBL/GenBank/DDBJ databases">
        <authorList>
            <person name="Zhang D."/>
        </authorList>
    </citation>
    <scope>NUCLEOTIDE SEQUENCE</scope>
    <source>
        <strain evidence="1">XJ19-11</strain>
    </source>
</reference>